<feature type="transmembrane region" description="Helical" evidence="1">
    <location>
        <begin position="65"/>
        <end position="87"/>
    </location>
</feature>
<dbReference type="RefSeq" id="WP_191844350.1">
    <property type="nucleotide sequence ID" value="NZ_BAAALB010000018.1"/>
</dbReference>
<evidence type="ECO:0008006" key="4">
    <source>
        <dbReference type="Google" id="ProtNLM"/>
    </source>
</evidence>
<sequence length="181" mass="20136">MQLHGDDTVQVTWLWDRPEFRRLAALHRADQNRVSTFVALVSGTVALWMVYLWHEGEAWPFPFGAVWLGLLTVLFAGDAALSAWLAVRGTPDVKYAPTTVRIDTLGVRLTTGSGEVFYSWSGLSQVARPDYFWRFVAAGVGEITVPRRLITPADDAAIAVVVDRYAHRVGRPDDMPPPTEV</sequence>
<reference evidence="2 3" key="1">
    <citation type="submission" date="2021-01" db="EMBL/GenBank/DDBJ databases">
        <title>Whole genome shotgun sequence of Catellatospora chokoriensis NBRC 107358.</title>
        <authorList>
            <person name="Komaki H."/>
            <person name="Tamura T."/>
        </authorList>
    </citation>
    <scope>NUCLEOTIDE SEQUENCE [LARGE SCALE GENOMIC DNA]</scope>
    <source>
        <strain evidence="2 3">NBRC 107358</strain>
    </source>
</reference>
<protein>
    <recommendedName>
        <fullName evidence="4">YcxB-like protein</fullName>
    </recommendedName>
</protein>
<proteinExistence type="predicted"/>
<comment type="caution">
    <text evidence="2">The sequence shown here is derived from an EMBL/GenBank/DDBJ whole genome shotgun (WGS) entry which is preliminary data.</text>
</comment>
<organism evidence="2 3">
    <name type="scientific">Catellatospora chokoriensis</name>
    <dbReference type="NCBI Taxonomy" id="310353"/>
    <lineage>
        <taxon>Bacteria</taxon>
        <taxon>Bacillati</taxon>
        <taxon>Actinomycetota</taxon>
        <taxon>Actinomycetes</taxon>
        <taxon>Micromonosporales</taxon>
        <taxon>Micromonosporaceae</taxon>
        <taxon>Catellatospora</taxon>
    </lineage>
</organism>
<evidence type="ECO:0000313" key="2">
    <source>
        <dbReference type="EMBL" id="GIF91420.1"/>
    </source>
</evidence>
<evidence type="ECO:0000313" key="3">
    <source>
        <dbReference type="Proteomes" id="UP000619293"/>
    </source>
</evidence>
<keyword evidence="1" id="KW-0812">Transmembrane</keyword>
<keyword evidence="1" id="KW-0472">Membrane</keyword>
<keyword evidence="3" id="KW-1185">Reference proteome</keyword>
<feature type="transmembrane region" description="Helical" evidence="1">
    <location>
        <begin position="34"/>
        <end position="53"/>
    </location>
</feature>
<name>A0A8J3NSW1_9ACTN</name>
<dbReference type="EMBL" id="BONG01000032">
    <property type="protein sequence ID" value="GIF91420.1"/>
    <property type="molecule type" value="Genomic_DNA"/>
</dbReference>
<dbReference type="Proteomes" id="UP000619293">
    <property type="component" value="Unassembled WGS sequence"/>
</dbReference>
<keyword evidence="1" id="KW-1133">Transmembrane helix</keyword>
<evidence type="ECO:0000256" key="1">
    <source>
        <dbReference type="SAM" id="Phobius"/>
    </source>
</evidence>
<gene>
    <name evidence="2" type="ORF">Cch02nite_48640</name>
</gene>
<dbReference type="AlphaFoldDB" id="A0A8J3NSW1"/>
<accession>A0A8J3NSW1</accession>